<reference evidence="3" key="1">
    <citation type="journal article" date="2020" name="Fungal Divers.">
        <title>Resolving the Mortierellaceae phylogeny through synthesis of multi-gene phylogenetics and phylogenomics.</title>
        <authorList>
            <person name="Vandepol N."/>
            <person name="Liber J."/>
            <person name="Desiro A."/>
            <person name="Na H."/>
            <person name="Kennedy M."/>
            <person name="Barry K."/>
            <person name="Grigoriev I.V."/>
            <person name="Miller A.N."/>
            <person name="O'Donnell K."/>
            <person name="Stajich J.E."/>
            <person name="Bonito G."/>
        </authorList>
    </citation>
    <scope>NUCLEOTIDE SEQUENCE</scope>
    <source>
        <strain evidence="3">NRRL 28262</strain>
    </source>
</reference>
<evidence type="ECO:0000256" key="2">
    <source>
        <dbReference type="SAM" id="MobiDB-lite"/>
    </source>
</evidence>
<evidence type="ECO:0000313" key="4">
    <source>
        <dbReference type="Proteomes" id="UP001194580"/>
    </source>
</evidence>
<feature type="coiled-coil region" evidence="1">
    <location>
        <begin position="396"/>
        <end position="489"/>
    </location>
</feature>
<feature type="coiled-coil region" evidence="1">
    <location>
        <begin position="340"/>
        <end position="367"/>
    </location>
</feature>
<accession>A0AAD4H916</accession>
<keyword evidence="4" id="KW-1185">Reference proteome</keyword>
<feature type="coiled-coil region" evidence="1">
    <location>
        <begin position="58"/>
        <end position="88"/>
    </location>
</feature>
<name>A0AAD4H916_9FUNG</name>
<dbReference type="Proteomes" id="UP001194580">
    <property type="component" value="Unassembled WGS sequence"/>
</dbReference>
<keyword evidence="1" id="KW-0175">Coiled coil</keyword>
<dbReference type="EMBL" id="JAAAIL010000103">
    <property type="protein sequence ID" value="KAG0279796.1"/>
    <property type="molecule type" value="Genomic_DNA"/>
</dbReference>
<evidence type="ECO:0000256" key="1">
    <source>
        <dbReference type="SAM" id="Coils"/>
    </source>
</evidence>
<feature type="coiled-coil region" evidence="1">
    <location>
        <begin position="560"/>
        <end position="612"/>
    </location>
</feature>
<comment type="caution">
    <text evidence="3">The sequence shown here is derived from an EMBL/GenBank/DDBJ whole genome shotgun (WGS) entry which is preliminary data.</text>
</comment>
<feature type="coiled-coil region" evidence="1">
    <location>
        <begin position="885"/>
        <end position="947"/>
    </location>
</feature>
<feature type="region of interest" description="Disordered" evidence="2">
    <location>
        <begin position="1"/>
        <end position="20"/>
    </location>
</feature>
<proteinExistence type="predicted"/>
<feature type="coiled-coil region" evidence="1">
    <location>
        <begin position="636"/>
        <end position="740"/>
    </location>
</feature>
<dbReference type="AlphaFoldDB" id="A0AAD4H916"/>
<feature type="coiled-coil region" evidence="1">
    <location>
        <begin position="118"/>
        <end position="314"/>
    </location>
</feature>
<evidence type="ECO:0000313" key="3">
    <source>
        <dbReference type="EMBL" id="KAG0279796.1"/>
    </source>
</evidence>
<sequence>MSTASDGRNKARRDDASHEIRKDEYQEFVGIIGHLEDSLSFIPASKGGPIEGRIMTIIQSLIQKEDEAKQKEDEMTQKNDEIKRLKSELYLHKKGGDTIQPSSLLMSPSLDEGDNKNVVKLQAELEMTKSDLSEMEKALQARDQEVVNLTKERDIARTNAEEAKANMEDAQSKANDLDKDVARAHKVKASALDARNKLEVDYKKLEADYKALEVRVNSRDGDHKLDRIEVARLKKELESQKKSYERIKTLSLLDDVKKIKALNLKVDEAKERIVSLELDVREKEALLEANRSKVQRADDEKNEVLQRLGHLQEELGKKDLELSGVRLKAGGLESTAKLVEKEREAESRKAKQELEMVQHELVIARKRISEREKDIEFWRASIANQEKKADEQAVQIQNDSKTIKDLNTALDTLRSNHAKLQGEVDTMQMTIRSHESNIQEQEQTIKEQKDMLDDIRKRVSESEAEAVDLAQLQEIMETLRYKVQALTIDSTETQSLAKTDTPEFVAAAVKNQPSLSSSSSIWSELVGVAKGLATAVGTIQEARTSFLRGKDGDQKDSVKVAEMESKLQEQAVAHQRSKQEWDHSQEQLCKEVETLLEQLRGHEEKLQELDGIKAMFDSGPEGTERQLEYLRACAGIDALGEMVADWEAAMEKANKTRDYMLVLCEEQAQQIQRYQSQKTDLEDKIARVERDLERCRGDLESTTADLVQCRVDTKEKDTRAEELEMELLSSKHELNRLHQSFADQGQQLDGRERAYEGLERARKTYNKVYESKIKRLQEDKSTLETIFNAELLKRDEAHLRELNKAMGDWDEGLGLSRDEILAIKAECENLKATLDVAELDKAKMNSMLETYSGLVTILQNEGKFSDDTLALVDIYNQVQEYQGTIDTLRSDLKILSESNEGLNQLVKEYQEDTTTLTNRTESYLGQIKQLEDQVLKLRQELAQNENTVRLLHSRTLLLERDLKEQTEPKLNGTTAASLS</sequence>
<organism evidence="3 4">
    <name type="scientific">Linnemannia exigua</name>
    <dbReference type="NCBI Taxonomy" id="604196"/>
    <lineage>
        <taxon>Eukaryota</taxon>
        <taxon>Fungi</taxon>
        <taxon>Fungi incertae sedis</taxon>
        <taxon>Mucoromycota</taxon>
        <taxon>Mortierellomycotina</taxon>
        <taxon>Mortierellomycetes</taxon>
        <taxon>Mortierellales</taxon>
        <taxon>Mortierellaceae</taxon>
        <taxon>Linnemannia</taxon>
    </lineage>
</organism>
<feature type="coiled-coil region" evidence="1">
    <location>
        <begin position="820"/>
        <end position="847"/>
    </location>
</feature>
<dbReference type="Gene3D" id="1.20.5.50">
    <property type="match status" value="1"/>
</dbReference>
<protein>
    <submittedName>
        <fullName evidence="3">Uncharacterized protein</fullName>
    </submittedName>
</protein>
<feature type="compositionally biased region" description="Basic and acidic residues" evidence="2">
    <location>
        <begin position="7"/>
        <end position="20"/>
    </location>
</feature>
<gene>
    <name evidence="3" type="ORF">BGZ95_000201</name>
</gene>